<dbReference type="SUPFAM" id="SSF53067">
    <property type="entry name" value="Actin-like ATPase domain"/>
    <property type="match status" value="1"/>
</dbReference>
<organism evidence="9 10">
    <name type="scientific">Salinicoccus jeotgali</name>
    <dbReference type="NCBI Taxonomy" id="381634"/>
    <lineage>
        <taxon>Bacteria</taxon>
        <taxon>Bacillati</taxon>
        <taxon>Bacillota</taxon>
        <taxon>Bacilli</taxon>
        <taxon>Bacillales</taxon>
        <taxon>Staphylococcaceae</taxon>
        <taxon>Salinicoccus</taxon>
    </lineage>
</organism>
<evidence type="ECO:0000256" key="3">
    <source>
        <dbReference type="ARBA" id="ARBA00014701"/>
    </source>
</evidence>
<dbReference type="Proteomes" id="UP001500920">
    <property type="component" value="Unassembled WGS sequence"/>
</dbReference>
<comment type="similarity">
    <text evidence="1">Belongs to the ROK (NagC/XylR) family.</text>
</comment>
<name>A0ABP7EQ79_9STAP</name>
<dbReference type="Gene3D" id="3.30.420.40">
    <property type="match status" value="2"/>
</dbReference>
<accession>A0ABP7EQ79</accession>
<dbReference type="PROSITE" id="PS01125">
    <property type="entry name" value="ROK"/>
    <property type="match status" value="1"/>
</dbReference>
<dbReference type="InterPro" id="IPR004654">
    <property type="entry name" value="ROK_glcA"/>
</dbReference>
<dbReference type="InterPro" id="IPR000600">
    <property type="entry name" value="ROK"/>
</dbReference>
<keyword evidence="4" id="KW-0808">Transferase</keyword>
<evidence type="ECO:0000256" key="8">
    <source>
        <dbReference type="ARBA" id="ARBA00032386"/>
    </source>
</evidence>
<dbReference type="NCBIfam" id="TIGR00744">
    <property type="entry name" value="ROK_glcA_fam"/>
    <property type="match status" value="1"/>
</dbReference>
<evidence type="ECO:0000256" key="4">
    <source>
        <dbReference type="ARBA" id="ARBA00022679"/>
    </source>
</evidence>
<keyword evidence="5" id="KW-0547">Nucleotide-binding</keyword>
<evidence type="ECO:0000256" key="1">
    <source>
        <dbReference type="ARBA" id="ARBA00006479"/>
    </source>
</evidence>
<dbReference type="EC" id="2.7.1.2" evidence="2"/>
<dbReference type="Pfam" id="PF00480">
    <property type="entry name" value="ROK"/>
    <property type="match status" value="1"/>
</dbReference>
<evidence type="ECO:0000256" key="6">
    <source>
        <dbReference type="ARBA" id="ARBA00022777"/>
    </source>
</evidence>
<dbReference type="InterPro" id="IPR049874">
    <property type="entry name" value="ROK_cs"/>
</dbReference>
<sequence length="319" mass="33512">MDNILAADIGGTTCKLGLFSDDVELLHKWEIPTETLPDGGRILEDIYEAFIKETANHGLDLTDIAGVGLGVPGPVDFKNGIINGAINLNWDGKKPISYEFEKMSGIPTIVDNDANVAALGEQHKGAGSGYDDVVMVTLGTGVGGGIVVNGLLAHGHGGAAGEIGHLNVDTKRRFQCNCGKKGCLETVASATGIVNLARHHFHNGVETTLSKALEEGTVTSAAVVEAAKVGDTLGMRVLDEVAGFIGLALSDISVLTNPNYFIIGGGVSRAGDILMDGIRKHYRRLTFPPAYENTEIVFAELGNDAGIYGAARLVKQFLT</sequence>
<dbReference type="PANTHER" id="PTHR18964:SF149">
    <property type="entry name" value="BIFUNCTIONAL UDP-N-ACETYLGLUCOSAMINE 2-EPIMERASE_N-ACETYLMANNOSAMINE KINASE"/>
    <property type="match status" value="1"/>
</dbReference>
<keyword evidence="6" id="KW-0418">Kinase</keyword>
<evidence type="ECO:0000256" key="2">
    <source>
        <dbReference type="ARBA" id="ARBA00012323"/>
    </source>
</evidence>
<dbReference type="InterPro" id="IPR043129">
    <property type="entry name" value="ATPase_NBD"/>
</dbReference>
<keyword evidence="7" id="KW-0067">ATP-binding</keyword>
<evidence type="ECO:0000256" key="5">
    <source>
        <dbReference type="ARBA" id="ARBA00022741"/>
    </source>
</evidence>
<evidence type="ECO:0000256" key="7">
    <source>
        <dbReference type="ARBA" id="ARBA00022840"/>
    </source>
</evidence>
<evidence type="ECO:0000313" key="10">
    <source>
        <dbReference type="Proteomes" id="UP001500920"/>
    </source>
</evidence>
<dbReference type="EMBL" id="BAABCK010000020">
    <property type="protein sequence ID" value="GAA3722536.1"/>
    <property type="molecule type" value="Genomic_DNA"/>
</dbReference>
<proteinExistence type="inferred from homology"/>
<reference evidence="10" key="1">
    <citation type="journal article" date="2019" name="Int. J. Syst. Evol. Microbiol.">
        <title>The Global Catalogue of Microorganisms (GCM) 10K type strain sequencing project: providing services to taxonomists for standard genome sequencing and annotation.</title>
        <authorList>
            <consortium name="The Broad Institute Genomics Platform"/>
            <consortium name="The Broad Institute Genome Sequencing Center for Infectious Disease"/>
            <person name="Wu L."/>
            <person name="Ma J."/>
        </authorList>
    </citation>
    <scope>NUCLEOTIDE SEQUENCE [LARGE SCALE GENOMIC DNA]</scope>
    <source>
        <strain evidence="10">JCM 16981</strain>
    </source>
</reference>
<evidence type="ECO:0000313" key="9">
    <source>
        <dbReference type="EMBL" id="GAA3722536.1"/>
    </source>
</evidence>
<gene>
    <name evidence="9" type="ORF">GCM10022378_10760</name>
</gene>
<dbReference type="RefSeq" id="WP_344702172.1">
    <property type="nucleotide sequence ID" value="NZ_BAABCK010000020.1"/>
</dbReference>
<protein>
    <recommendedName>
        <fullName evidence="3">Glucokinase</fullName>
        <ecNumber evidence="2">2.7.1.2</ecNumber>
    </recommendedName>
    <alternativeName>
        <fullName evidence="8">Glucose kinase</fullName>
    </alternativeName>
</protein>
<keyword evidence="10" id="KW-1185">Reference proteome</keyword>
<dbReference type="PANTHER" id="PTHR18964">
    <property type="entry name" value="ROK (REPRESSOR, ORF, KINASE) FAMILY"/>
    <property type="match status" value="1"/>
</dbReference>
<comment type="caution">
    <text evidence="9">The sequence shown here is derived from an EMBL/GenBank/DDBJ whole genome shotgun (WGS) entry which is preliminary data.</text>
</comment>